<evidence type="ECO:0000256" key="2">
    <source>
        <dbReference type="ARBA" id="ARBA00023002"/>
    </source>
</evidence>
<evidence type="ECO:0000256" key="1">
    <source>
        <dbReference type="ARBA" id="ARBA00006484"/>
    </source>
</evidence>
<dbReference type="EMBL" id="NEVK01000004">
    <property type="protein sequence ID" value="OZI22447.1"/>
    <property type="molecule type" value="Genomic_DNA"/>
</dbReference>
<dbReference type="PROSITE" id="PS00061">
    <property type="entry name" value="ADH_SHORT"/>
    <property type="match status" value="1"/>
</dbReference>
<evidence type="ECO:0000313" key="5">
    <source>
        <dbReference type="Proteomes" id="UP000216947"/>
    </source>
</evidence>
<comment type="caution">
    <text evidence="4">The sequence shown here is derived from an EMBL/GenBank/DDBJ whole genome shotgun (WGS) entry which is preliminary data.</text>
</comment>
<gene>
    <name evidence="4" type="ORF">CAL19_07865</name>
</gene>
<dbReference type="Pfam" id="PF00106">
    <property type="entry name" value="adh_short"/>
    <property type="match status" value="1"/>
</dbReference>
<dbReference type="SUPFAM" id="SSF51735">
    <property type="entry name" value="NAD(P)-binding Rossmann-fold domains"/>
    <property type="match status" value="1"/>
</dbReference>
<organism evidence="4 5">
    <name type="scientific">Bordetella genomosp. 7</name>
    <dbReference type="NCBI Taxonomy" id="1416805"/>
    <lineage>
        <taxon>Bacteria</taxon>
        <taxon>Pseudomonadati</taxon>
        <taxon>Pseudomonadota</taxon>
        <taxon>Betaproteobacteria</taxon>
        <taxon>Burkholderiales</taxon>
        <taxon>Alcaligenaceae</taxon>
        <taxon>Bordetella</taxon>
    </lineage>
</organism>
<dbReference type="InterPro" id="IPR002347">
    <property type="entry name" value="SDR_fam"/>
</dbReference>
<protein>
    <submittedName>
        <fullName evidence="4">Short-chain dehydrogenase</fullName>
    </submittedName>
</protein>
<dbReference type="InterPro" id="IPR020904">
    <property type="entry name" value="Sc_DH/Rdtase_CS"/>
</dbReference>
<feature type="domain" description="Ketoreductase" evidence="3">
    <location>
        <begin position="8"/>
        <end position="194"/>
    </location>
</feature>
<dbReference type="PANTHER" id="PTHR44196">
    <property type="entry name" value="DEHYDROGENASE/REDUCTASE SDR FAMILY MEMBER 7B"/>
    <property type="match status" value="1"/>
</dbReference>
<dbReference type="InterPro" id="IPR036291">
    <property type="entry name" value="NAD(P)-bd_dom_sf"/>
</dbReference>
<keyword evidence="5" id="KW-1185">Reference proteome</keyword>
<keyword evidence="2" id="KW-0560">Oxidoreductase</keyword>
<dbReference type="PANTHER" id="PTHR44196:SF1">
    <property type="entry name" value="DEHYDROGENASE_REDUCTASE SDR FAMILY MEMBER 7B"/>
    <property type="match status" value="1"/>
</dbReference>
<name>A0A261RCE2_9BORD</name>
<dbReference type="Proteomes" id="UP000216947">
    <property type="component" value="Unassembled WGS sequence"/>
</dbReference>
<reference evidence="5" key="1">
    <citation type="submission" date="2017-05" db="EMBL/GenBank/DDBJ databases">
        <title>Complete and WGS of Bordetella genogroups.</title>
        <authorList>
            <person name="Spilker T."/>
            <person name="Lipuma J."/>
        </authorList>
    </citation>
    <scope>NUCLEOTIDE SEQUENCE [LARGE SCALE GENOMIC DNA]</scope>
    <source>
        <strain evidence="5">AU18089</strain>
    </source>
</reference>
<dbReference type="Gene3D" id="3.40.50.720">
    <property type="entry name" value="NAD(P)-binding Rossmann-like Domain"/>
    <property type="match status" value="1"/>
</dbReference>
<proteinExistence type="inferred from homology"/>
<dbReference type="GO" id="GO:0016491">
    <property type="term" value="F:oxidoreductase activity"/>
    <property type="evidence" value="ECO:0007669"/>
    <property type="project" value="UniProtKB-KW"/>
</dbReference>
<dbReference type="GO" id="GO:0016020">
    <property type="term" value="C:membrane"/>
    <property type="evidence" value="ECO:0007669"/>
    <property type="project" value="TreeGrafter"/>
</dbReference>
<dbReference type="InterPro" id="IPR057326">
    <property type="entry name" value="KR_dom"/>
</dbReference>
<evidence type="ECO:0000259" key="3">
    <source>
        <dbReference type="SMART" id="SM00822"/>
    </source>
</evidence>
<dbReference type="AlphaFoldDB" id="A0A261RCE2"/>
<comment type="similarity">
    <text evidence="1">Belongs to the short-chain dehydrogenases/reductases (SDR) family.</text>
</comment>
<dbReference type="PRINTS" id="PR00081">
    <property type="entry name" value="GDHRDH"/>
</dbReference>
<dbReference type="RefSeq" id="WP_094796488.1">
    <property type="nucleotide sequence ID" value="NZ_NEVK01000004.1"/>
</dbReference>
<dbReference type="SMART" id="SM00822">
    <property type="entry name" value="PKS_KR"/>
    <property type="match status" value="1"/>
</dbReference>
<evidence type="ECO:0000313" key="4">
    <source>
        <dbReference type="EMBL" id="OZI22447.1"/>
    </source>
</evidence>
<accession>A0A261RCE2</accession>
<sequence length="259" mass="27965">MTTPQAPACVLITGATGGIGSALALEYARAGTRTLVLHGRNRIQLDKLAQECAALGARTVLHAQDIRDHDALMQWLADISATMAPDLVIANAGVNINTGPEGQGESWDDMHRLFDVNIKAVMATVHACLPAMRARRSGQIALISSLAAWRGLPETPSYSASKAAVKVYGEAMRDLLAQEGVRVNVVMPGYVESQMCFDMPGPKPFLWKADKAARVIRHGLEKNKARVSFPFPLNLGCFLLSVIHPAVSGWILQRLGYRG</sequence>